<protein>
    <submittedName>
        <fullName evidence="3">Uncharacterized protein</fullName>
    </submittedName>
</protein>
<dbReference type="Proteomes" id="UP000887565">
    <property type="component" value="Unplaced"/>
</dbReference>
<keyword evidence="2" id="KW-1185">Reference proteome</keyword>
<evidence type="ECO:0000313" key="3">
    <source>
        <dbReference type="WBParaSite" id="nRc.2.0.1.t35785-RA"/>
    </source>
</evidence>
<feature type="region of interest" description="Disordered" evidence="1">
    <location>
        <begin position="76"/>
        <end position="113"/>
    </location>
</feature>
<accession>A0A915KBP0</accession>
<dbReference type="WBParaSite" id="nRc.2.0.1.t35785-RA">
    <property type="protein sequence ID" value="nRc.2.0.1.t35785-RA"/>
    <property type="gene ID" value="nRc.2.0.1.g35785"/>
</dbReference>
<evidence type="ECO:0000313" key="2">
    <source>
        <dbReference type="Proteomes" id="UP000887565"/>
    </source>
</evidence>
<organism evidence="2 3">
    <name type="scientific">Romanomermis culicivorax</name>
    <name type="common">Nematode worm</name>
    <dbReference type="NCBI Taxonomy" id="13658"/>
    <lineage>
        <taxon>Eukaryota</taxon>
        <taxon>Metazoa</taxon>
        <taxon>Ecdysozoa</taxon>
        <taxon>Nematoda</taxon>
        <taxon>Enoplea</taxon>
        <taxon>Dorylaimia</taxon>
        <taxon>Mermithida</taxon>
        <taxon>Mermithoidea</taxon>
        <taxon>Mermithidae</taxon>
        <taxon>Romanomermis</taxon>
    </lineage>
</organism>
<reference evidence="3" key="1">
    <citation type="submission" date="2022-11" db="UniProtKB">
        <authorList>
            <consortium name="WormBaseParasite"/>
        </authorList>
    </citation>
    <scope>IDENTIFICATION</scope>
</reference>
<feature type="compositionally biased region" description="Basic and acidic residues" evidence="1">
    <location>
        <begin position="76"/>
        <end position="94"/>
    </location>
</feature>
<name>A0A915KBP0_ROMCU</name>
<evidence type="ECO:0000256" key="1">
    <source>
        <dbReference type="SAM" id="MobiDB-lite"/>
    </source>
</evidence>
<proteinExistence type="predicted"/>
<sequence>MNIYRGEVANGNSKSGATTLYLLVQMTTCNVLYHEQKNYMTRTEKERKHRQKMHVGHPVDGKLHREIAVQIDKLDDQPRGHLHRKPTDCWEGRAKGSGAGLLTASSGRPVKGS</sequence>
<dbReference type="AlphaFoldDB" id="A0A915KBP0"/>